<proteinExistence type="predicted"/>
<name>A0A922MBU7_SPOEX</name>
<keyword evidence="1" id="KW-1133">Transmembrane helix</keyword>
<accession>A0A922MBU7</accession>
<protein>
    <submittedName>
        <fullName evidence="2">Uncharacterized protein</fullName>
    </submittedName>
</protein>
<gene>
    <name evidence="2" type="ORF">HF086_001277</name>
</gene>
<keyword evidence="1" id="KW-0812">Transmembrane</keyword>
<organism evidence="2 3">
    <name type="scientific">Spodoptera exigua</name>
    <name type="common">Beet armyworm</name>
    <name type="synonym">Noctua fulgens</name>
    <dbReference type="NCBI Taxonomy" id="7107"/>
    <lineage>
        <taxon>Eukaryota</taxon>
        <taxon>Metazoa</taxon>
        <taxon>Ecdysozoa</taxon>
        <taxon>Arthropoda</taxon>
        <taxon>Hexapoda</taxon>
        <taxon>Insecta</taxon>
        <taxon>Pterygota</taxon>
        <taxon>Neoptera</taxon>
        <taxon>Endopterygota</taxon>
        <taxon>Lepidoptera</taxon>
        <taxon>Glossata</taxon>
        <taxon>Ditrysia</taxon>
        <taxon>Noctuoidea</taxon>
        <taxon>Noctuidae</taxon>
        <taxon>Amphipyrinae</taxon>
        <taxon>Spodoptera</taxon>
    </lineage>
</organism>
<evidence type="ECO:0000313" key="3">
    <source>
        <dbReference type="Proteomes" id="UP000814243"/>
    </source>
</evidence>
<feature type="transmembrane region" description="Helical" evidence="1">
    <location>
        <begin position="40"/>
        <end position="63"/>
    </location>
</feature>
<sequence>MGENTDNNKIIDNTLQDENFEFKYNFLNLPWDDRTNKSKAGIVTLLIAIFVATMALVVNSFILHYRDFQHIRKYSNLSESCFRVKIDDYRFVARIYSVATQQVLCIGAVLSKSSVLVNGVCVKSGPIRMYLGSMANPRCKKGFSIDFFESMHHDGVFSKRLVLLSSYESIQGCSETIKIGSSLDWTQKVYILGRPRSVGRTLSRQHVSLAGKEFVDTNTNKHLWSNYTICVKDLAPCPIRAGDLMLQNGKLFGLASTSVQRFGIACFGNLSLVSRQLKEVDADIVID</sequence>
<dbReference type="Proteomes" id="UP000814243">
    <property type="component" value="Unassembled WGS sequence"/>
</dbReference>
<comment type="caution">
    <text evidence="2">The sequence shown here is derived from an EMBL/GenBank/DDBJ whole genome shotgun (WGS) entry which is preliminary data.</text>
</comment>
<dbReference type="EMBL" id="JACEFF010000624">
    <property type="protein sequence ID" value="KAH9634075.1"/>
    <property type="molecule type" value="Genomic_DNA"/>
</dbReference>
<evidence type="ECO:0000256" key="1">
    <source>
        <dbReference type="SAM" id="Phobius"/>
    </source>
</evidence>
<reference evidence="2" key="1">
    <citation type="journal article" date="2021" name="G3 (Bethesda)">
        <title>Genome and transcriptome analysis of the beet armyworm Spodoptera exigua reveals targets for pest control. .</title>
        <authorList>
            <person name="Simon S."/>
            <person name="Breeschoten T."/>
            <person name="Jansen H.J."/>
            <person name="Dirks R.P."/>
            <person name="Schranz M.E."/>
            <person name="Ros V.I.D."/>
        </authorList>
    </citation>
    <scope>NUCLEOTIDE SEQUENCE</scope>
    <source>
        <strain evidence="2">TB_SE_WUR_2020</strain>
    </source>
</reference>
<keyword evidence="1" id="KW-0472">Membrane</keyword>
<evidence type="ECO:0000313" key="2">
    <source>
        <dbReference type="EMBL" id="KAH9634075.1"/>
    </source>
</evidence>
<dbReference type="AlphaFoldDB" id="A0A922MBU7"/>